<comment type="caution">
    <text evidence="11">The sequence shown here is derived from an EMBL/GenBank/DDBJ whole genome shotgun (WGS) entry which is preliminary data.</text>
</comment>
<dbReference type="NCBIfam" id="NF010662">
    <property type="entry name" value="PRK14058.1-4"/>
    <property type="match status" value="1"/>
</dbReference>
<dbReference type="UniPathway" id="UPA00033">
    <property type="reaction ID" value="UER00036"/>
</dbReference>
<dbReference type="PIRSF" id="PIRSF000728">
    <property type="entry name" value="NAGK"/>
    <property type="match status" value="1"/>
</dbReference>
<keyword evidence="3 9" id="KW-0028">Amino-acid biosynthesis</keyword>
<comment type="pathway">
    <text evidence="9">Amino-acid biosynthesis; L-lysine biosynthesis via AAA pathway; L-lysine from L-alpha-aminoadipate (Thermus route): step 2/5.</text>
</comment>
<comment type="function">
    <text evidence="9">Involved in both the arginine and lysine biosynthetic pathways. Phosphorylates the LysW-bound precursors glutamate (for arginine biosynthesis), respectively alpha-aminoadipate (for lysine biosynthesis).</text>
</comment>
<dbReference type="HAMAP" id="MF_02082">
    <property type="entry name" value="LysZ"/>
    <property type="match status" value="1"/>
</dbReference>
<dbReference type="EC" id="2.7.2.19" evidence="9"/>
<keyword evidence="7 9" id="KW-0067">ATP-binding</keyword>
<comment type="catalytic activity">
    <reaction evidence="9">
        <text>[amino-group carrier protein]-C-terminal-N-(1,4-dicarboxybutan-1-yl)-L-glutamine + ATP = [amino-group carrier protein]-C-terminal-N-(1-carboxy-5-phosphooxy-5-oxopentan-1-yl)-L-glutamine + ADP</text>
        <dbReference type="Rhea" id="RHEA:41944"/>
        <dbReference type="Rhea" id="RHEA-COMP:9694"/>
        <dbReference type="Rhea" id="RHEA-COMP:9712"/>
        <dbReference type="ChEBI" id="CHEBI:30616"/>
        <dbReference type="ChEBI" id="CHEBI:78499"/>
        <dbReference type="ChEBI" id="CHEBI:78503"/>
        <dbReference type="ChEBI" id="CHEBI:456216"/>
        <dbReference type="EC" id="2.7.2.17"/>
    </reaction>
</comment>
<dbReference type="PANTHER" id="PTHR23342">
    <property type="entry name" value="N-ACETYLGLUTAMATE SYNTHASE"/>
    <property type="match status" value="1"/>
</dbReference>
<comment type="pathway">
    <text evidence="9">Amino-acid biosynthesis; L-arginine biosynthesis.</text>
</comment>
<dbReference type="InterPro" id="IPR036393">
    <property type="entry name" value="AceGlu_kinase-like_sf"/>
</dbReference>
<dbReference type="SUPFAM" id="SSF53633">
    <property type="entry name" value="Carbamate kinase-like"/>
    <property type="match status" value="1"/>
</dbReference>
<evidence type="ECO:0000313" key="12">
    <source>
        <dbReference type="Proteomes" id="UP000288215"/>
    </source>
</evidence>
<evidence type="ECO:0000256" key="8">
    <source>
        <dbReference type="ARBA" id="ARBA00023154"/>
    </source>
</evidence>
<dbReference type="PANTHER" id="PTHR23342:SF0">
    <property type="entry name" value="N-ACETYLGLUTAMATE SYNTHASE, MITOCHONDRIAL"/>
    <property type="match status" value="1"/>
</dbReference>
<feature type="site" description="Transition state stabilizer" evidence="9">
    <location>
        <position position="233"/>
    </location>
</feature>
<dbReference type="GO" id="GO:0005737">
    <property type="term" value="C:cytoplasm"/>
    <property type="evidence" value="ECO:0007669"/>
    <property type="project" value="UniProtKB-SubCell"/>
</dbReference>
<feature type="binding site" evidence="9">
    <location>
        <begin position="44"/>
        <end position="45"/>
    </location>
    <ligand>
        <name>substrate</name>
    </ligand>
</feature>
<evidence type="ECO:0000256" key="5">
    <source>
        <dbReference type="ARBA" id="ARBA00022741"/>
    </source>
</evidence>
<keyword evidence="8 9" id="KW-0457">Lysine biosynthesis</keyword>
<dbReference type="NCBIfam" id="NF010659">
    <property type="entry name" value="PRK14058.1-1"/>
    <property type="match status" value="1"/>
</dbReference>
<reference evidence="11 12" key="1">
    <citation type="submission" date="2018-12" db="EMBL/GenBank/DDBJ databases">
        <title>The complete genome of the methanogenic archaea of the candidate phylum Verstraetearchaeota, obtained from the metagenome of underground thermal water.</title>
        <authorList>
            <person name="Kadnikov V.V."/>
            <person name="Mardanov A.V."/>
            <person name="Beletsky A.V."/>
            <person name="Karnachuk O.V."/>
            <person name="Ravin N.V."/>
        </authorList>
    </citation>
    <scope>NUCLEOTIDE SEQUENCE [LARGE SCALE GENOMIC DNA]</scope>
    <source>
        <strain evidence="11">Ch88</strain>
    </source>
</reference>
<dbReference type="InterPro" id="IPR037529">
    <property type="entry name" value="LysZ"/>
</dbReference>
<evidence type="ECO:0000313" key="11">
    <source>
        <dbReference type="EMBL" id="RWX73792.1"/>
    </source>
</evidence>
<keyword evidence="2 9" id="KW-0055">Arginine biosynthesis</keyword>
<evidence type="ECO:0000256" key="4">
    <source>
        <dbReference type="ARBA" id="ARBA00022679"/>
    </source>
</evidence>
<dbReference type="GO" id="GO:0019878">
    <property type="term" value="P:lysine biosynthetic process via aminoadipic acid"/>
    <property type="evidence" value="ECO:0007669"/>
    <property type="project" value="UniProtKB-UniRule"/>
</dbReference>
<accession>A0A444L873</accession>
<feature type="binding site" evidence="9">
    <location>
        <position position="71"/>
    </location>
    <ligand>
        <name>substrate</name>
    </ligand>
</feature>
<dbReference type="Proteomes" id="UP000288215">
    <property type="component" value="Unassembled WGS sequence"/>
</dbReference>
<proteinExistence type="inferred from homology"/>
<dbReference type="EC" id="2.7.2.17" evidence="9"/>
<dbReference type="GO" id="GO:0043744">
    <property type="term" value="F:N2-acetyl-L-aminoadipate kinase activity"/>
    <property type="evidence" value="ECO:0007669"/>
    <property type="project" value="RHEA"/>
</dbReference>
<feature type="site" description="Transition state stabilizer" evidence="9">
    <location>
        <position position="10"/>
    </location>
</feature>
<dbReference type="EMBL" id="RXGA01000002">
    <property type="protein sequence ID" value="RWX73792.1"/>
    <property type="molecule type" value="Genomic_DNA"/>
</dbReference>
<dbReference type="GO" id="GO:0003991">
    <property type="term" value="F:acetylglutamate kinase activity"/>
    <property type="evidence" value="ECO:0007669"/>
    <property type="project" value="TreeGrafter"/>
</dbReference>
<keyword evidence="5 9" id="KW-0547">Nucleotide-binding</keyword>
<evidence type="ECO:0000256" key="9">
    <source>
        <dbReference type="HAMAP-Rule" id="MF_02082"/>
    </source>
</evidence>
<evidence type="ECO:0000256" key="2">
    <source>
        <dbReference type="ARBA" id="ARBA00022571"/>
    </source>
</evidence>
<dbReference type="GO" id="GO:0042450">
    <property type="term" value="P:L-arginine biosynthetic process via ornithine"/>
    <property type="evidence" value="ECO:0007669"/>
    <property type="project" value="UniProtKB-UniRule"/>
</dbReference>
<dbReference type="InterPro" id="IPR004662">
    <property type="entry name" value="AcgluKinase_fam"/>
</dbReference>
<comment type="subcellular location">
    <subcellularLocation>
        <location evidence="9">Cytoplasm</location>
    </subcellularLocation>
</comment>
<keyword evidence="4 9" id="KW-0808">Transferase</keyword>
<organism evidence="11 12">
    <name type="scientific">Methanosuratincola subterraneus</name>
    <dbReference type="NCBI Taxonomy" id="2593994"/>
    <lineage>
        <taxon>Archaea</taxon>
        <taxon>Thermoproteota</taxon>
        <taxon>Methanosuratincolia</taxon>
        <taxon>Candidatus Methanomethylicales</taxon>
        <taxon>Candidatus Methanomethylicaceae</taxon>
        <taxon>Candidatus Methanosuratincola (ex Vanwonterghem et al. 2016)</taxon>
    </lineage>
</organism>
<name>A0A444L873_METS7</name>
<evidence type="ECO:0000256" key="1">
    <source>
        <dbReference type="ARBA" id="ARBA00022490"/>
    </source>
</evidence>
<feature type="binding site" evidence="9">
    <location>
        <position position="176"/>
    </location>
    <ligand>
        <name>substrate</name>
    </ligand>
</feature>
<dbReference type="InterPro" id="IPR001048">
    <property type="entry name" value="Asp/Glu/Uridylate_kinase"/>
</dbReference>
<dbReference type="AlphaFoldDB" id="A0A444L873"/>
<evidence type="ECO:0000256" key="3">
    <source>
        <dbReference type="ARBA" id="ARBA00022605"/>
    </source>
</evidence>
<protein>
    <recommendedName>
        <fullName evidence="9">Putative [LysW]-aminoadipate/[LysW]-glutamate kinase</fullName>
        <ecNumber evidence="9">2.7.2.17</ecNumber>
        <ecNumber evidence="9">2.7.2.19</ecNumber>
    </recommendedName>
</protein>
<dbReference type="Pfam" id="PF00696">
    <property type="entry name" value="AA_kinase"/>
    <property type="match status" value="1"/>
</dbReference>
<keyword evidence="1 9" id="KW-0963">Cytoplasm</keyword>
<evidence type="ECO:0000256" key="6">
    <source>
        <dbReference type="ARBA" id="ARBA00022777"/>
    </source>
</evidence>
<evidence type="ECO:0000259" key="10">
    <source>
        <dbReference type="Pfam" id="PF00696"/>
    </source>
</evidence>
<evidence type="ECO:0000256" key="7">
    <source>
        <dbReference type="ARBA" id="ARBA00022840"/>
    </source>
</evidence>
<dbReference type="GO" id="GO:0005524">
    <property type="term" value="F:ATP binding"/>
    <property type="evidence" value="ECO:0007669"/>
    <property type="project" value="UniProtKB-KW"/>
</dbReference>
<comment type="similarity">
    <text evidence="9">Belongs to the acetylglutamate kinase family. LysZ subfamily.</text>
</comment>
<comment type="catalytic activity">
    <reaction evidence="9">
        <text>[amino-group carrier protein]-C-terminal-gamma-(L-glutamyl)-L-glutamate + ATP = [amino-group carrier protein]-C-terminal-gamma-(5-phospho-L-glutamyl)-L-glutamate + ADP</text>
        <dbReference type="Rhea" id="RHEA:52632"/>
        <dbReference type="Rhea" id="RHEA-COMP:13311"/>
        <dbReference type="Rhea" id="RHEA-COMP:13313"/>
        <dbReference type="ChEBI" id="CHEBI:30616"/>
        <dbReference type="ChEBI" id="CHEBI:136714"/>
        <dbReference type="ChEBI" id="CHEBI:136717"/>
        <dbReference type="ChEBI" id="CHEBI:456216"/>
        <dbReference type="EC" id="2.7.2.19"/>
    </reaction>
</comment>
<sequence>MSPSSKVAVKIGGDLIKGEELNKPLLEDLCSLAKQGGLVVVHGGGDIVTEFAKRLGKEQVFVVSPEGFKSRYTDRETAEIYAMVMAGMINTKIVGVFQQFGINAVGLSGFDGGLLRAERKKRLVIVDEQGRKRAIEGGYTGKISSVNSALIETLLSGGYVPVISPLAMGLEFEPLNVDGDRTTASVAKSIQADAVVYLTDVEGVMDGGKVIRKIAALEVEGLLEKIGPGMSTKIHAAVEAVKGGVKRAIITSGFAEKPISSALEGNKGTVISL</sequence>
<dbReference type="UniPathway" id="UPA00068"/>
<keyword evidence="6 9" id="KW-0418">Kinase</keyword>
<gene>
    <name evidence="9" type="primary">lysZ</name>
    <name evidence="11" type="ORF">Metus_0571</name>
</gene>
<feature type="domain" description="Aspartate/glutamate/uridylate kinase" evidence="10">
    <location>
        <begin position="6"/>
        <end position="252"/>
    </location>
</feature>
<dbReference type="Gene3D" id="3.40.1160.10">
    <property type="entry name" value="Acetylglutamate kinase-like"/>
    <property type="match status" value="1"/>
</dbReference>
<dbReference type="NCBIfam" id="TIGR00761">
    <property type="entry name" value="argB"/>
    <property type="match status" value="1"/>
</dbReference>